<organism evidence="14 15">
    <name type="scientific">Magnetospirillum sulfuroxidans</name>
    <dbReference type="NCBI Taxonomy" id="611300"/>
    <lineage>
        <taxon>Bacteria</taxon>
        <taxon>Pseudomonadati</taxon>
        <taxon>Pseudomonadota</taxon>
        <taxon>Alphaproteobacteria</taxon>
        <taxon>Rhodospirillales</taxon>
        <taxon>Rhodospirillaceae</taxon>
        <taxon>Magnetospirillum</taxon>
    </lineage>
</organism>
<feature type="binding site" evidence="11">
    <location>
        <position position="108"/>
    </location>
    <ligand>
        <name>S-adenosyl-L-methionine</name>
        <dbReference type="ChEBI" id="CHEBI:59789"/>
    </ligand>
</feature>
<dbReference type="PANTHER" id="PTHR10920:SF18">
    <property type="entry name" value="RRNA METHYLTRANSFERASE 2, MITOCHONDRIAL"/>
    <property type="match status" value="1"/>
</dbReference>
<dbReference type="InterPro" id="IPR029063">
    <property type="entry name" value="SAM-dependent_MTases_sf"/>
</dbReference>
<feature type="binding site" evidence="11">
    <location>
        <position position="148"/>
    </location>
    <ligand>
        <name>S-adenosyl-L-methionine</name>
        <dbReference type="ChEBI" id="CHEBI:59789"/>
    </ligand>
</feature>
<evidence type="ECO:0000313" key="15">
    <source>
        <dbReference type="Proteomes" id="UP000680714"/>
    </source>
</evidence>
<evidence type="ECO:0000256" key="1">
    <source>
        <dbReference type="ARBA" id="ARBA00022552"/>
    </source>
</evidence>
<evidence type="ECO:0000313" key="14">
    <source>
        <dbReference type="EMBL" id="MBR9972794.1"/>
    </source>
</evidence>
<evidence type="ECO:0000256" key="6">
    <source>
        <dbReference type="ARBA" id="ARBA00038861"/>
    </source>
</evidence>
<evidence type="ECO:0000256" key="2">
    <source>
        <dbReference type="ARBA" id="ARBA00022603"/>
    </source>
</evidence>
<proteinExistence type="inferred from homology"/>
<dbReference type="Pfam" id="PF01728">
    <property type="entry name" value="FtsJ"/>
    <property type="match status" value="1"/>
</dbReference>
<protein>
    <recommendedName>
        <fullName evidence="7 11">Ribosomal RNA large subunit methyltransferase E</fullName>
        <ecNumber evidence="6 11">2.1.1.166</ecNumber>
    </recommendedName>
    <alternativeName>
        <fullName evidence="9 11">23S rRNA Um2552 methyltransferase</fullName>
    </alternativeName>
    <alternativeName>
        <fullName evidence="8 11">rRNA (uridine-2'-O-)-methyltransferase</fullName>
    </alternativeName>
</protein>
<keyword evidence="3 11" id="KW-0808">Transferase</keyword>
<evidence type="ECO:0000259" key="13">
    <source>
        <dbReference type="Pfam" id="PF01728"/>
    </source>
</evidence>
<comment type="subcellular location">
    <subcellularLocation>
        <location evidence="11">Cytoplasm</location>
    </subcellularLocation>
</comment>
<accession>A0ABS5IEE0</accession>
<feature type="region of interest" description="Disordered" evidence="12">
    <location>
        <begin position="1"/>
        <end position="37"/>
    </location>
</feature>
<keyword evidence="4 11" id="KW-0949">S-adenosyl-L-methionine</keyword>
<feature type="binding site" evidence="11">
    <location>
        <position position="90"/>
    </location>
    <ligand>
        <name>S-adenosyl-L-methionine</name>
        <dbReference type="ChEBI" id="CHEBI:59789"/>
    </ligand>
</feature>
<dbReference type="InterPro" id="IPR002877">
    <property type="entry name" value="RNA_MeTrfase_FtsJ_dom"/>
</dbReference>
<dbReference type="InterPro" id="IPR050082">
    <property type="entry name" value="RNA_methyltr_RlmE"/>
</dbReference>
<evidence type="ECO:0000256" key="4">
    <source>
        <dbReference type="ARBA" id="ARBA00022691"/>
    </source>
</evidence>
<evidence type="ECO:0000256" key="11">
    <source>
        <dbReference type="HAMAP-Rule" id="MF_01547"/>
    </source>
</evidence>
<evidence type="ECO:0000256" key="7">
    <source>
        <dbReference type="ARBA" id="ARBA00041129"/>
    </source>
</evidence>
<dbReference type="EMBL" id="JAGTUF010000014">
    <property type="protein sequence ID" value="MBR9972794.1"/>
    <property type="molecule type" value="Genomic_DNA"/>
</dbReference>
<comment type="caution">
    <text evidence="14">The sequence shown here is derived from an EMBL/GenBank/DDBJ whole genome shotgun (WGS) entry which is preliminary data.</text>
</comment>
<reference evidence="14 15" key="1">
    <citation type="submission" date="2021-04" db="EMBL/GenBank/DDBJ databases">
        <title>Magnetospirillum sulfuroxidans sp. nov., a facultative chemolithoautotrophic sulfur-oxidizing alphaproteobacterium isolated from freshwater sediment and proposals for Paramagetospirillum gen. nov., and Magnetospirillaceae fam. nov.</title>
        <authorList>
            <person name="Koziaeva V."/>
            <person name="Geelhoed J.S."/>
            <person name="Sorokin D.Y."/>
            <person name="Grouzdev D.S."/>
        </authorList>
    </citation>
    <scope>NUCLEOTIDE SEQUENCE [LARGE SCALE GENOMIC DNA]</scope>
    <source>
        <strain evidence="14 15">J10</strain>
    </source>
</reference>
<evidence type="ECO:0000256" key="8">
    <source>
        <dbReference type="ARBA" id="ARBA00041995"/>
    </source>
</evidence>
<comment type="catalytic activity">
    <reaction evidence="10 11">
        <text>uridine(2552) in 23S rRNA + S-adenosyl-L-methionine = 2'-O-methyluridine(2552) in 23S rRNA + S-adenosyl-L-homocysteine + H(+)</text>
        <dbReference type="Rhea" id="RHEA:42720"/>
        <dbReference type="Rhea" id="RHEA-COMP:10202"/>
        <dbReference type="Rhea" id="RHEA-COMP:10203"/>
        <dbReference type="ChEBI" id="CHEBI:15378"/>
        <dbReference type="ChEBI" id="CHEBI:57856"/>
        <dbReference type="ChEBI" id="CHEBI:59789"/>
        <dbReference type="ChEBI" id="CHEBI:65315"/>
        <dbReference type="ChEBI" id="CHEBI:74478"/>
        <dbReference type="EC" id="2.1.1.166"/>
    </reaction>
</comment>
<feature type="active site" description="Proton acceptor" evidence="11">
    <location>
        <position position="188"/>
    </location>
</feature>
<evidence type="ECO:0000256" key="5">
    <source>
        <dbReference type="ARBA" id="ARBA00037569"/>
    </source>
</evidence>
<comment type="function">
    <text evidence="5 11">Specifically methylates the uridine in position 2552 of 23S rRNA at the 2'-O position of the ribose in the fully assembled 50S ribosomal subunit.</text>
</comment>
<keyword evidence="11" id="KW-0963">Cytoplasm</keyword>
<keyword evidence="1 11" id="KW-0698">rRNA processing</keyword>
<dbReference type="SUPFAM" id="SSF53335">
    <property type="entry name" value="S-adenosyl-L-methionine-dependent methyltransferases"/>
    <property type="match status" value="1"/>
</dbReference>
<dbReference type="InterPro" id="IPR015507">
    <property type="entry name" value="rRNA-MeTfrase_E"/>
</dbReference>
<keyword evidence="2 11" id="KW-0489">Methyltransferase</keyword>
<dbReference type="PANTHER" id="PTHR10920">
    <property type="entry name" value="RIBOSOMAL RNA METHYLTRANSFERASE"/>
    <property type="match status" value="1"/>
</dbReference>
<dbReference type="GO" id="GO:0032259">
    <property type="term" value="P:methylation"/>
    <property type="evidence" value="ECO:0007669"/>
    <property type="project" value="UniProtKB-KW"/>
</dbReference>
<dbReference type="RefSeq" id="WP_211549905.1">
    <property type="nucleotide sequence ID" value="NZ_JAGTUF010000014.1"/>
</dbReference>
<feature type="binding site" evidence="11">
    <location>
        <position position="124"/>
    </location>
    <ligand>
        <name>S-adenosyl-L-methionine</name>
        <dbReference type="ChEBI" id="CHEBI:59789"/>
    </ligand>
</feature>
<dbReference type="EC" id="2.1.1.166" evidence="6 11"/>
<dbReference type="HAMAP" id="MF_01547">
    <property type="entry name" value="RNA_methyltr_E"/>
    <property type="match status" value="1"/>
</dbReference>
<evidence type="ECO:0000256" key="3">
    <source>
        <dbReference type="ARBA" id="ARBA00022679"/>
    </source>
</evidence>
<dbReference type="Gene3D" id="3.40.50.150">
    <property type="entry name" value="Vaccinia Virus protein VP39"/>
    <property type="match status" value="1"/>
</dbReference>
<gene>
    <name evidence="11" type="primary">rlmE</name>
    <name evidence="11" type="synonym">ftsJ</name>
    <name evidence="11" type="synonym">rrmJ</name>
    <name evidence="14" type="ORF">KEC16_13805</name>
</gene>
<feature type="domain" description="Ribosomal RNA methyltransferase FtsJ" evidence="13">
    <location>
        <begin position="56"/>
        <end position="231"/>
    </location>
</feature>
<dbReference type="Proteomes" id="UP000680714">
    <property type="component" value="Unassembled WGS sequence"/>
</dbReference>
<dbReference type="GO" id="GO:0008168">
    <property type="term" value="F:methyltransferase activity"/>
    <property type="evidence" value="ECO:0007669"/>
    <property type="project" value="UniProtKB-KW"/>
</dbReference>
<name>A0ABS5IEE0_9PROT</name>
<evidence type="ECO:0000256" key="9">
    <source>
        <dbReference type="ARBA" id="ARBA00042745"/>
    </source>
</evidence>
<dbReference type="PIRSF" id="PIRSF005461">
    <property type="entry name" value="23S_rRNA_mtase"/>
    <property type="match status" value="1"/>
</dbReference>
<comment type="similarity">
    <text evidence="11">Belongs to the class I-like SAM-binding methyltransferase superfamily. RNA methyltransferase RlmE family.</text>
</comment>
<evidence type="ECO:0000256" key="10">
    <source>
        <dbReference type="ARBA" id="ARBA00048970"/>
    </source>
</evidence>
<sequence length="247" mass="26380">MSTKGKSAGGGASKGSGSRMLVERVKTARGRKPSSTRWLQRQLNDPYVQEARKLGYRSRAAFKLIELDDRFHILKPGLRVVDLGAAPGGWTQVAVQRVGGRGKIVGMDILEYDPVPGATCMLGDFLADDSPDRLKQALDGLADVVVSDMAAPTTGHPPTDHLRIIGLVEVALHFALEVLAPGGTFLAKVFQGGTEKTLLDLLKKNFTTVRHAKPPASRKESAETYVIATGFKGGDGGRDSDSDSEQG</sequence>
<keyword evidence="15" id="KW-1185">Reference proteome</keyword>
<feature type="binding site" evidence="11">
    <location>
        <position position="88"/>
    </location>
    <ligand>
        <name>S-adenosyl-L-methionine</name>
        <dbReference type="ChEBI" id="CHEBI:59789"/>
    </ligand>
</feature>
<evidence type="ECO:0000256" key="12">
    <source>
        <dbReference type="SAM" id="MobiDB-lite"/>
    </source>
</evidence>